<gene>
    <name evidence="1" type="ORF">MINT15_14660</name>
</gene>
<dbReference type="Proteomes" id="UP000030848">
    <property type="component" value="Unassembled WGS sequence"/>
</dbReference>
<dbReference type="Gene3D" id="3.40.50.150">
    <property type="entry name" value="Vaccinia Virus protein VP39"/>
    <property type="match status" value="1"/>
</dbReference>
<dbReference type="SUPFAM" id="SSF53335">
    <property type="entry name" value="S-adenosyl-L-methionine-dependent methyltransferases"/>
    <property type="match status" value="1"/>
</dbReference>
<organism evidence="1 2">
    <name type="scientific">Saccharomonospora viridis</name>
    <dbReference type="NCBI Taxonomy" id="1852"/>
    <lineage>
        <taxon>Bacteria</taxon>
        <taxon>Bacillati</taxon>
        <taxon>Actinomycetota</taxon>
        <taxon>Actinomycetes</taxon>
        <taxon>Pseudonocardiales</taxon>
        <taxon>Pseudonocardiaceae</taxon>
        <taxon>Saccharomonospora</taxon>
    </lineage>
</organism>
<sequence length="282" mass="31176">MAEEQVLGKRSVPVEVDQTKASIARVYDAALGGKDNYAVDREVLEQARAVTPAIEELAWANRNFLVRAVRFLAIHAGITQYLDCGSGLPTAENTHQIVQRYHPSAEVVYVDNDPVVLAHGNALLADNDSTHMVDADIFEPAQVLGHSTVTEHLDFDRPIALLQVSTLHHYTGDLADMMRGYLDALAPGSYFVFSHLLDPETPELTPTARQLEQVALNSSMGSGTFRTRKEMERVVEGWEIVPPGPNEAPRAALCDEWWPDGPKLRPRTATEHFFGCIVARKP</sequence>
<protein>
    <recommendedName>
        <fullName evidence="3">S-adenosyl methyltransferase</fullName>
    </recommendedName>
</protein>
<evidence type="ECO:0008006" key="3">
    <source>
        <dbReference type="Google" id="ProtNLM"/>
    </source>
</evidence>
<dbReference type="InterPro" id="IPR029063">
    <property type="entry name" value="SAM-dependent_MTases_sf"/>
</dbReference>
<dbReference type="PIRSF" id="PIRSF017393">
    <property type="entry name" value="MTase_SAV2177"/>
    <property type="match status" value="1"/>
</dbReference>
<proteinExistence type="predicted"/>
<dbReference type="AlphaFoldDB" id="A0A837DDZ8"/>
<dbReference type="InterPro" id="IPR006764">
    <property type="entry name" value="SAM_dep_MeTrfase_SAV2177_type"/>
</dbReference>
<dbReference type="CDD" id="cd02440">
    <property type="entry name" value="AdoMet_MTases"/>
    <property type="match status" value="1"/>
</dbReference>
<comment type="caution">
    <text evidence="1">The sequence shown here is derived from an EMBL/GenBank/DDBJ whole genome shotgun (WGS) entry which is preliminary data.</text>
</comment>
<evidence type="ECO:0000313" key="1">
    <source>
        <dbReference type="EMBL" id="KHF44584.1"/>
    </source>
</evidence>
<accession>A0A837DDZ8</accession>
<reference evidence="1 2" key="1">
    <citation type="submission" date="2014-10" db="EMBL/GenBank/DDBJ databases">
        <title>Genome sequence of Micropolyspora internatus JCM3315.</title>
        <authorList>
            <person name="Shin S.-K."/>
            <person name="Yi H."/>
        </authorList>
    </citation>
    <scope>NUCLEOTIDE SEQUENCE [LARGE SCALE GENOMIC DNA]</scope>
    <source>
        <strain evidence="1 2">JCM 3315</strain>
    </source>
</reference>
<dbReference type="Pfam" id="PF04672">
    <property type="entry name" value="Methyltransf_19"/>
    <property type="match status" value="1"/>
</dbReference>
<dbReference type="RefSeq" id="WP_015788099.1">
    <property type="nucleotide sequence ID" value="NZ_CALJZO010000112.1"/>
</dbReference>
<dbReference type="OMA" id="TQYLDCG"/>
<name>A0A837DDZ8_9PSEU</name>
<dbReference type="OrthoDB" id="5175904at2"/>
<evidence type="ECO:0000313" key="2">
    <source>
        <dbReference type="Proteomes" id="UP000030848"/>
    </source>
</evidence>
<dbReference type="EMBL" id="JRZE01000003">
    <property type="protein sequence ID" value="KHF44584.1"/>
    <property type="molecule type" value="Genomic_DNA"/>
</dbReference>